<protein>
    <submittedName>
        <fullName evidence="2">Uncharacterized protein</fullName>
    </submittedName>
</protein>
<dbReference type="GeneID" id="301131785"/>
<feature type="transmembrane region" description="Helical" evidence="1">
    <location>
        <begin position="37"/>
        <end position="55"/>
    </location>
</feature>
<dbReference type="AlphaFoldDB" id="A0A1I3TBU0"/>
<name>A0A1I3TBU0_9BACL</name>
<evidence type="ECO:0000313" key="2">
    <source>
        <dbReference type="EMBL" id="SFJ66967.1"/>
    </source>
</evidence>
<organism evidence="2 3">
    <name type="scientific">Brevibacillus centrosporus</name>
    <dbReference type="NCBI Taxonomy" id="54910"/>
    <lineage>
        <taxon>Bacteria</taxon>
        <taxon>Bacillati</taxon>
        <taxon>Bacillota</taxon>
        <taxon>Bacilli</taxon>
        <taxon>Bacillales</taxon>
        <taxon>Paenibacillaceae</taxon>
        <taxon>Brevibacillus</taxon>
    </lineage>
</organism>
<dbReference type="EMBL" id="FORT01000004">
    <property type="protein sequence ID" value="SFJ66967.1"/>
    <property type="molecule type" value="Genomic_DNA"/>
</dbReference>
<keyword evidence="3" id="KW-1185">Reference proteome</keyword>
<feature type="transmembrane region" description="Helical" evidence="1">
    <location>
        <begin position="12"/>
        <end position="31"/>
    </location>
</feature>
<keyword evidence="1" id="KW-1133">Transmembrane helix</keyword>
<proteinExistence type="predicted"/>
<gene>
    <name evidence="2" type="ORF">SAMN05518846_104454</name>
</gene>
<evidence type="ECO:0000313" key="3">
    <source>
        <dbReference type="Proteomes" id="UP000198915"/>
    </source>
</evidence>
<reference evidence="3" key="1">
    <citation type="submission" date="2016-10" db="EMBL/GenBank/DDBJ databases">
        <authorList>
            <person name="Varghese N."/>
            <person name="Submissions S."/>
        </authorList>
    </citation>
    <scope>NUCLEOTIDE SEQUENCE [LARGE SCALE GENOMIC DNA]</scope>
    <source>
        <strain evidence="3">OK042</strain>
    </source>
</reference>
<keyword evidence="1" id="KW-0812">Transmembrane</keyword>
<sequence length="58" mass="6464">MGLRSYRLRQGGALRRVLGVALAVGGITIFLYIAPPWVWYSLLSLALVGAGWYLYHVK</sequence>
<keyword evidence="1" id="KW-0472">Membrane</keyword>
<accession>A0A1I3TBU0</accession>
<dbReference type="Proteomes" id="UP000198915">
    <property type="component" value="Unassembled WGS sequence"/>
</dbReference>
<evidence type="ECO:0000256" key="1">
    <source>
        <dbReference type="SAM" id="Phobius"/>
    </source>
</evidence>
<dbReference type="RefSeq" id="WP_170184276.1">
    <property type="nucleotide sequence ID" value="NZ_BJOE01000001.1"/>
</dbReference>